<evidence type="ECO:0000313" key="1">
    <source>
        <dbReference type="EMBL" id="KAJ1348614.1"/>
    </source>
</evidence>
<accession>A0AAD5MQM8</accession>
<protein>
    <submittedName>
        <fullName evidence="1">Uncharacterized protein</fullName>
    </submittedName>
</protein>
<gene>
    <name evidence="1" type="ORF">KIN20_003958</name>
</gene>
<dbReference type="Proteomes" id="UP001196413">
    <property type="component" value="Unassembled WGS sequence"/>
</dbReference>
<dbReference type="AlphaFoldDB" id="A0AAD5MQM8"/>
<evidence type="ECO:0000313" key="2">
    <source>
        <dbReference type="Proteomes" id="UP001196413"/>
    </source>
</evidence>
<sequence length="159" mass="17990">MVQLRTKSLPSLNLSGFPEMVSKFYGAVTVLTCQLCCDSEFSLETWQILNACPAGTESVGLGEYRRKKRKGDEQIGTSNKINPSGKAGTKDFANYITKEDVVFSPLNLSLEFFVLCSSRSHGRKQRKAALHRLLKPDNPRRWVLGEEMERVLLHELKRN</sequence>
<comment type="caution">
    <text evidence="1">The sequence shown here is derived from an EMBL/GenBank/DDBJ whole genome shotgun (WGS) entry which is preliminary data.</text>
</comment>
<organism evidence="1 2">
    <name type="scientific">Parelaphostrongylus tenuis</name>
    <name type="common">Meningeal worm</name>
    <dbReference type="NCBI Taxonomy" id="148309"/>
    <lineage>
        <taxon>Eukaryota</taxon>
        <taxon>Metazoa</taxon>
        <taxon>Ecdysozoa</taxon>
        <taxon>Nematoda</taxon>
        <taxon>Chromadorea</taxon>
        <taxon>Rhabditida</taxon>
        <taxon>Rhabditina</taxon>
        <taxon>Rhabditomorpha</taxon>
        <taxon>Strongyloidea</taxon>
        <taxon>Metastrongylidae</taxon>
        <taxon>Parelaphostrongylus</taxon>
    </lineage>
</organism>
<keyword evidence="2" id="KW-1185">Reference proteome</keyword>
<proteinExistence type="predicted"/>
<dbReference type="EMBL" id="JAHQIW010000527">
    <property type="protein sequence ID" value="KAJ1348614.1"/>
    <property type="molecule type" value="Genomic_DNA"/>
</dbReference>
<reference evidence="1" key="1">
    <citation type="submission" date="2021-06" db="EMBL/GenBank/DDBJ databases">
        <title>Parelaphostrongylus tenuis whole genome reference sequence.</title>
        <authorList>
            <person name="Garwood T.J."/>
            <person name="Larsen P.A."/>
            <person name="Fountain-Jones N.M."/>
            <person name="Garbe J.R."/>
            <person name="Macchietto M.G."/>
            <person name="Kania S.A."/>
            <person name="Gerhold R.W."/>
            <person name="Richards J.E."/>
            <person name="Wolf T.M."/>
        </authorList>
    </citation>
    <scope>NUCLEOTIDE SEQUENCE</scope>
    <source>
        <strain evidence="1">MNPRO001-30</strain>
        <tissue evidence="1">Meninges</tissue>
    </source>
</reference>
<name>A0AAD5MQM8_PARTN</name>